<dbReference type="InterPro" id="IPR000551">
    <property type="entry name" value="MerR-type_HTH_dom"/>
</dbReference>
<dbReference type="InterPro" id="IPR047057">
    <property type="entry name" value="MerR_fam"/>
</dbReference>
<reference evidence="3" key="1">
    <citation type="journal article" date="2014" name="Int. J. Syst. Evol. Microbiol.">
        <title>Complete genome sequence of Corynebacterium casei LMG S-19264T (=DSM 44701T), isolated from a smear-ripened cheese.</title>
        <authorList>
            <consortium name="US DOE Joint Genome Institute (JGI-PGF)"/>
            <person name="Walter F."/>
            <person name="Albersmeier A."/>
            <person name="Kalinowski J."/>
            <person name="Ruckert C."/>
        </authorList>
    </citation>
    <scope>NUCLEOTIDE SEQUENCE</scope>
    <source>
        <strain evidence="3">JCM 3313</strain>
    </source>
</reference>
<reference evidence="3" key="2">
    <citation type="submission" date="2020-09" db="EMBL/GenBank/DDBJ databases">
        <authorList>
            <person name="Sun Q."/>
            <person name="Ohkuma M."/>
        </authorList>
    </citation>
    <scope>NUCLEOTIDE SEQUENCE</scope>
    <source>
        <strain evidence="3">JCM 3313</strain>
    </source>
</reference>
<dbReference type="SUPFAM" id="SSF46955">
    <property type="entry name" value="Putative DNA-binding domain"/>
    <property type="match status" value="1"/>
</dbReference>
<dbReference type="PANTHER" id="PTHR30204">
    <property type="entry name" value="REDOX-CYCLING DRUG-SENSING TRANSCRIPTIONAL ACTIVATOR SOXR"/>
    <property type="match status" value="1"/>
</dbReference>
<dbReference type="PRINTS" id="PR00040">
    <property type="entry name" value="HTHMERR"/>
</dbReference>
<dbReference type="Pfam" id="PF13411">
    <property type="entry name" value="MerR_1"/>
    <property type="match status" value="1"/>
</dbReference>
<name>A0A918AQI7_9PSEU</name>
<evidence type="ECO:0000313" key="4">
    <source>
        <dbReference type="Proteomes" id="UP000639606"/>
    </source>
</evidence>
<dbReference type="GO" id="GO:0003677">
    <property type="term" value="F:DNA binding"/>
    <property type="evidence" value="ECO:0007669"/>
    <property type="project" value="UniProtKB-KW"/>
</dbReference>
<dbReference type="PANTHER" id="PTHR30204:SF98">
    <property type="entry name" value="HTH-TYPE TRANSCRIPTIONAL REGULATOR ADHR"/>
    <property type="match status" value="1"/>
</dbReference>
<comment type="caution">
    <text evidence="3">The sequence shown here is derived from an EMBL/GenBank/DDBJ whole genome shotgun (WGS) entry which is preliminary data.</text>
</comment>
<dbReference type="EMBL" id="BMRG01000013">
    <property type="protein sequence ID" value="GGP73331.1"/>
    <property type="molecule type" value="Genomic_DNA"/>
</dbReference>
<dbReference type="Gene3D" id="1.10.1660.10">
    <property type="match status" value="1"/>
</dbReference>
<dbReference type="SMART" id="SM00422">
    <property type="entry name" value="HTH_MERR"/>
    <property type="match status" value="1"/>
</dbReference>
<feature type="domain" description="HTH merR-type" evidence="2">
    <location>
        <begin position="1"/>
        <end position="70"/>
    </location>
</feature>
<dbReference type="PROSITE" id="PS50937">
    <property type="entry name" value="HTH_MERR_2"/>
    <property type="match status" value="1"/>
</dbReference>
<proteinExistence type="predicted"/>
<dbReference type="InterPro" id="IPR009061">
    <property type="entry name" value="DNA-bd_dom_put_sf"/>
</dbReference>
<dbReference type="Proteomes" id="UP000639606">
    <property type="component" value="Unassembled WGS sequence"/>
</dbReference>
<dbReference type="RefSeq" id="WP_189226071.1">
    <property type="nucleotide sequence ID" value="NZ_BMRG01000013.1"/>
</dbReference>
<sequence>MRIAELSRRSGVPVPTIKYYLREGLLPAGELTSPNQARYGEGHVRRLRLVRAMVEVGGLSIAAVREVLGALDDPEGSMHKALGTVEAAVTPEFPVQSREDEVAREQATEFVARRGYSCAPDSPAFQALVGVLTTAREVGHDRFADLLDDYADACDRVAERDLDYVFTLGAGTREEVLEGVAVGTVLGDTALALVRRMARQAVSERRTGQSGDDGAR</sequence>
<evidence type="ECO:0000259" key="2">
    <source>
        <dbReference type="PROSITE" id="PS50937"/>
    </source>
</evidence>
<evidence type="ECO:0000313" key="3">
    <source>
        <dbReference type="EMBL" id="GGP73331.1"/>
    </source>
</evidence>
<dbReference type="GO" id="GO:0003700">
    <property type="term" value="F:DNA-binding transcription factor activity"/>
    <property type="evidence" value="ECO:0007669"/>
    <property type="project" value="InterPro"/>
</dbReference>
<dbReference type="CDD" id="cd04780">
    <property type="entry name" value="HTH_MerR-like_sg5"/>
    <property type="match status" value="1"/>
</dbReference>
<evidence type="ECO:0000256" key="1">
    <source>
        <dbReference type="ARBA" id="ARBA00023125"/>
    </source>
</evidence>
<organism evidence="3 4">
    <name type="scientific">Saccharothrix coeruleofusca</name>
    <dbReference type="NCBI Taxonomy" id="33919"/>
    <lineage>
        <taxon>Bacteria</taxon>
        <taxon>Bacillati</taxon>
        <taxon>Actinomycetota</taxon>
        <taxon>Actinomycetes</taxon>
        <taxon>Pseudonocardiales</taxon>
        <taxon>Pseudonocardiaceae</taxon>
        <taxon>Saccharothrix</taxon>
    </lineage>
</organism>
<gene>
    <name evidence="3" type="ORF">GCM10010185_53550</name>
</gene>
<protein>
    <submittedName>
        <fullName evidence="3">MerR family transcriptional regulator</fullName>
    </submittedName>
</protein>
<accession>A0A918AQI7</accession>
<dbReference type="AlphaFoldDB" id="A0A918AQI7"/>
<keyword evidence="1" id="KW-0238">DNA-binding</keyword>
<keyword evidence="4" id="KW-1185">Reference proteome</keyword>